<evidence type="ECO:0000256" key="7">
    <source>
        <dbReference type="ARBA" id="ARBA00025795"/>
    </source>
</evidence>
<keyword evidence="8" id="KW-0472">Membrane</keyword>
<dbReference type="InterPro" id="IPR000028">
    <property type="entry name" value="Chloroperoxidase"/>
</dbReference>
<keyword evidence="6" id="KW-0408">Iron</keyword>
<dbReference type="PANTHER" id="PTHR33577">
    <property type="entry name" value="STERIGMATOCYSTIN BIOSYNTHESIS PEROXIDASE STCC-RELATED"/>
    <property type="match status" value="1"/>
</dbReference>
<feature type="domain" description="Heme haloperoxidase family profile" evidence="9">
    <location>
        <begin position="49"/>
        <end position="259"/>
    </location>
</feature>
<dbReference type="PANTHER" id="PTHR33577:SF18">
    <property type="entry name" value="HEME HALOPEROXIDASE FAMILY PROFILE DOMAIN-CONTAINING PROTEIN"/>
    <property type="match status" value="1"/>
</dbReference>
<protein>
    <recommendedName>
        <fullName evidence="9">Heme haloperoxidase family profile domain-containing protein</fullName>
    </recommendedName>
</protein>
<keyword evidence="4" id="KW-0479">Metal-binding</keyword>
<dbReference type="Gene3D" id="1.10.489.10">
    <property type="entry name" value="Chloroperoxidase-like"/>
    <property type="match status" value="1"/>
</dbReference>
<evidence type="ECO:0000256" key="2">
    <source>
        <dbReference type="ARBA" id="ARBA00022559"/>
    </source>
</evidence>
<accession>A0A2A9NKU4</accession>
<gene>
    <name evidence="10" type="ORF">AMATHDRAFT_3310</name>
</gene>
<evidence type="ECO:0000256" key="6">
    <source>
        <dbReference type="ARBA" id="ARBA00023004"/>
    </source>
</evidence>
<dbReference type="GO" id="GO:0004601">
    <property type="term" value="F:peroxidase activity"/>
    <property type="evidence" value="ECO:0007669"/>
    <property type="project" value="UniProtKB-KW"/>
</dbReference>
<dbReference type="InterPro" id="IPR036851">
    <property type="entry name" value="Chloroperoxidase-like_sf"/>
</dbReference>
<dbReference type="PROSITE" id="PS51405">
    <property type="entry name" value="HEME_HALOPEROXIDASE"/>
    <property type="match status" value="1"/>
</dbReference>
<keyword evidence="8" id="KW-1133">Transmembrane helix</keyword>
<sequence>MSPITFIADAILYACVFIWDAGIAFMNIITPKRKSGHIISNHEPGSEGEWPKYMPPTETDSRSACPALNALANHGILPRDGRNISFPELNHAIRVTYNLAPSFSYLLPKFGARVLNKRYSKDKVDLADFNLHNGIEHDASLTRDDSIQQVDQGKPSLSLVKGLLSSATGNDKDGDVILTAKDIARYSSKRRQDSMASNKSYSLSFLHKIFGSANSSLLLTVFGGVTSDLEPFLIEERLLDGWETQRRERFGHTLFSLNKTTHSIEAGIKVDDKAK</sequence>
<evidence type="ECO:0000259" key="9">
    <source>
        <dbReference type="PROSITE" id="PS51405"/>
    </source>
</evidence>
<evidence type="ECO:0000313" key="10">
    <source>
        <dbReference type="EMBL" id="PFH51179.1"/>
    </source>
</evidence>
<dbReference type="SUPFAM" id="SSF47571">
    <property type="entry name" value="Cloroperoxidase"/>
    <property type="match status" value="1"/>
</dbReference>
<evidence type="ECO:0000313" key="11">
    <source>
        <dbReference type="Proteomes" id="UP000242287"/>
    </source>
</evidence>
<keyword evidence="3" id="KW-0349">Heme</keyword>
<evidence type="ECO:0000256" key="4">
    <source>
        <dbReference type="ARBA" id="ARBA00022723"/>
    </source>
</evidence>
<dbReference type="Proteomes" id="UP000242287">
    <property type="component" value="Unassembled WGS sequence"/>
</dbReference>
<dbReference type="AlphaFoldDB" id="A0A2A9NKU4"/>
<dbReference type="GO" id="GO:0046872">
    <property type="term" value="F:metal ion binding"/>
    <property type="evidence" value="ECO:0007669"/>
    <property type="project" value="UniProtKB-KW"/>
</dbReference>
<keyword evidence="5" id="KW-0560">Oxidoreductase</keyword>
<comment type="similarity">
    <text evidence="7">Belongs to the chloroperoxidase family.</text>
</comment>
<dbReference type="OrthoDB" id="407298at2759"/>
<evidence type="ECO:0000256" key="3">
    <source>
        <dbReference type="ARBA" id="ARBA00022617"/>
    </source>
</evidence>
<comment type="cofactor">
    <cofactor evidence="1">
        <name>heme b</name>
        <dbReference type="ChEBI" id="CHEBI:60344"/>
    </cofactor>
</comment>
<reference evidence="10 11" key="1">
    <citation type="submission" date="2014-02" db="EMBL/GenBank/DDBJ databases">
        <title>Transposable element dynamics among asymbiotic and ectomycorrhizal Amanita fungi.</title>
        <authorList>
            <consortium name="DOE Joint Genome Institute"/>
            <person name="Hess J."/>
            <person name="Skrede I."/>
            <person name="Wolfe B."/>
            <person name="LaButti K."/>
            <person name="Ohm R.A."/>
            <person name="Grigoriev I.V."/>
            <person name="Pringle A."/>
        </authorList>
    </citation>
    <scope>NUCLEOTIDE SEQUENCE [LARGE SCALE GENOMIC DNA]</scope>
    <source>
        <strain evidence="10 11">SKay4041</strain>
    </source>
</reference>
<dbReference type="STRING" id="703135.A0A2A9NKU4"/>
<keyword evidence="11" id="KW-1185">Reference proteome</keyword>
<feature type="transmembrane region" description="Helical" evidence="8">
    <location>
        <begin position="6"/>
        <end position="29"/>
    </location>
</feature>
<evidence type="ECO:0000256" key="1">
    <source>
        <dbReference type="ARBA" id="ARBA00001970"/>
    </source>
</evidence>
<organism evidence="10 11">
    <name type="scientific">Amanita thiersii Skay4041</name>
    <dbReference type="NCBI Taxonomy" id="703135"/>
    <lineage>
        <taxon>Eukaryota</taxon>
        <taxon>Fungi</taxon>
        <taxon>Dikarya</taxon>
        <taxon>Basidiomycota</taxon>
        <taxon>Agaricomycotina</taxon>
        <taxon>Agaricomycetes</taxon>
        <taxon>Agaricomycetidae</taxon>
        <taxon>Agaricales</taxon>
        <taxon>Pluteineae</taxon>
        <taxon>Amanitaceae</taxon>
        <taxon>Amanita</taxon>
    </lineage>
</organism>
<evidence type="ECO:0000256" key="8">
    <source>
        <dbReference type="SAM" id="Phobius"/>
    </source>
</evidence>
<evidence type="ECO:0000256" key="5">
    <source>
        <dbReference type="ARBA" id="ARBA00023002"/>
    </source>
</evidence>
<name>A0A2A9NKU4_9AGAR</name>
<keyword evidence="8" id="KW-0812">Transmembrane</keyword>
<dbReference type="Pfam" id="PF01328">
    <property type="entry name" value="Peroxidase_2"/>
    <property type="match status" value="1"/>
</dbReference>
<proteinExistence type="inferred from homology"/>
<dbReference type="EMBL" id="KZ301991">
    <property type="protein sequence ID" value="PFH51179.1"/>
    <property type="molecule type" value="Genomic_DNA"/>
</dbReference>
<keyword evidence="2" id="KW-0575">Peroxidase</keyword>